<dbReference type="GO" id="GO:0030182">
    <property type="term" value="P:neuron differentiation"/>
    <property type="evidence" value="ECO:0007669"/>
    <property type="project" value="TreeGrafter"/>
</dbReference>
<evidence type="ECO:0000313" key="2">
    <source>
        <dbReference type="EMBL" id="CAB1442275.1"/>
    </source>
</evidence>
<dbReference type="Proteomes" id="UP001153269">
    <property type="component" value="Unassembled WGS sequence"/>
</dbReference>
<dbReference type="GO" id="GO:0005811">
    <property type="term" value="C:lipid droplet"/>
    <property type="evidence" value="ECO:0007669"/>
    <property type="project" value="TreeGrafter"/>
</dbReference>
<organism evidence="2 3">
    <name type="scientific">Pleuronectes platessa</name>
    <name type="common">European plaice</name>
    <dbReference type="NCBI Taxonomy" id="8262"/>
    <lineage>
        <taxon>Eukaryota</taxon>
        <taxon>Metazoa</taxon>
        <taxon>Chordata</taxon>
        <taxon>Craniata</taxon>
        <taxon>Vertebrata</taxon>
        <taxon>Euteleostomi</taxon>
        <taxon>Actinopterygii</taxon>
        <taxon>Neopterygii</taxon>
        <taxon>Teleostei</taxon>
        <taxon>Neoteleostei</taxon>
        <taxon>Acanthomorphata</taxon>
        <taxon>Carangaria</taxon>
        <taxon>Pleuronectiformes</taxon>
        <taxon>Pleuronectoidei</taxon>
        <taxon>Pleuronectidae</taxon>
        <taxon>Pleuronectes</taxon>
    </lineage>
</organism>
<protein>
    <submittedName>
        <fullName evidence="2">Uncharacterized protein</fullName>
    </submittedName>
</protein>
<comment type="caution">
    <text evidence="2">The sequence shown here is derived from an EMBL/GenBank/DDBJ whole genome shotgun (WGS) entry which is preliminary data.</text>
</comment>
<reference evidence="2" key="1">
    <citation type="submission" date="2020-03" db="EMBL/GenBank/DDBJ databases">
        <authorList>
            <person name="Weist P."/>
        </authorList>
    </citation>
    <scope>NUCLEOTIDE SEQUENCE</scope>
</reference>
<dbReference type="GO" id="GO:0047676">
    <property type="term" value="F:arachidonate-CoA ligase activity"/>
    <property type="evidence" value="ECO:0007669"/>
    <property type="project" value="TreeGrafter"/>
</dbReference>
<dbReference type="SUPFAM" id="SSF56801">
    <property type="entry name" value="Acetyl-CoA synthetase-like"/>
    <property type="match status" value="1"/>
</dbReference>
<sequence length="183" mass="21269">MGYYRNESKNQDFFVDEKGQRWFCTGDVGEIYPDGCLQIVDRKKDLVKLQAGEYVSLGKVESALKNCLLIDNICAYANSEQNYVISFVVPNQKKLTELAKQRNIEGSWEEICTHPEMEREVLKEIKAVAANIKLQRFEIPVKVHLSPEPWTPETGLVTDAFKLRRKEIKNHYLPQIERMYGRK</sequence>
<proteinExistence type="predicted"/>
<accession>A0A9N7V450</accession>
<dbReference type="Gene3D" id="3.40.50.12780">
    <property type="entry name" value="N-terminal domain of ligase-like"/>
    <property type="match status" value="1"/>
</dbReference>
<dbReference type="PANTHER" id="PTHR43272:SF22">
    <property type="entry name" value="LONG-CHAIN-FATTY-ACID--COA LIGASE 4"/>
    <property type="match status" value="1"/>
</dbReference>
<dbReference type="PANTHER" id="PTHR43272">
    <property type="entry name" value="LONG-CHAIN-FATTY-ACID--COA LIGASE"/>
    <property type="match status" value="1"/>
</dbReference>
<name>A0A9N7V450_PLEPL</name>
<dbReference type="EMBL" id="CADEAL010002813">
    <property type="protein sequence ID" value="CAB1442275.1"/>
    <property type="molecule type" value="Genomic_DNA"/>
</dbReference>
<gene>
    <name evidence="2" type="ORF">PLEPLA_LOCUS29957</name>
</gene>
<evidence type="ECO:0000256" key="1">
    <source>
        <dbReference type="ARBA" id="ARBA00022598"/>
    </source>
</evidence>
<dbReference type="GO" id="GO:0005886">
    <property type="term" value="C:plasma membrane"/>
    <property type="evidence" value="ECO:0007669"/>
    <property type="project" value="TreeGrafter"/>
</dbReference>
<dbReference type="GO" id="GO:0035336">
    <property type="term" value="P:long-chain fatty-acyl-CoA metabolic process"/>
    <property type="evidence" value="ECO:0007669"/>
    <property type="project" value="TreeGrafter"/>
</dbReference>
<evidence type="ECO:0000313" key="3">
    <source>
        <dbReference type="Proteomes" id="UP001153269"/>
    </source>
</evidence>
<keyword evidence="1" id="KW-0436">Ligase</keyword>
<keyword evidence="3" id="KW-1185">Reference proteome</keyword>
<dbReference type="InterPro" id="IPR042099">
    <property type="entry name" value="ANL_N_sf"/>
</dbReference>
<dbReference type="GO" id="GO:0005783">
    <property type="term" value="C:endoplasmic reticulum"/>
    <property type="evidence" value="ECO:0007669"/>
    <property type="project" value="TreeGrafter"/>
</dbReference>
<dbReference type="AlphaFoldDB" id="A0A9N7V450"/>